<dbReference type="InterPro" id="IPR042240">
    <property type="entry name" value="CHASE_sf"/>
</dbReference>
<sequence length="882" mass="97937">MFRQIQRAVGAWTYAPASIAAVVLILAAVFADRQNKVVAEQTLRSDVASEVSLVRAKLEGNINANIQLIRGLVATIVTEPGMGQERFVQLAENLFREQSQLRNIAAAPDLVISLMHPVRGNERALGLDYRRDEKQREAALRARDTKQLVLAGPVELRQGGQGFIGRFPVFLNRGQPNETFWGIVSAVIDVQKLYRDSGLLDDNLSVEIALTGKDALGGRGVRFFGEERITADNPVTAQVLLPSGSWQIAAIPKGGWDITPANSWLLRAIMLTGGALIVIPILMAGRLMRERQKHYRDLSNREKELRRVSQRLELALDASQIGVWEHDLGSNVLLWDDRVNEIYGKPANGELREFDDWASTVHPQDRKRATEDFEAGAASGHYSSEYRLLLPTGEVRNVRSRAIRYQEGSSAPRMIGAEWDVTADATLNRELENAKALAEIKNAELEAAQAQIEHDALHDPLTGLPNRRYLDEKFKNWGTRRVHDGAALLHVDLDRFKQINDTLGHAAGDAMLVHAAKVLQSAVRPGDFVARIGGDEFVVVCIAKASPAELASLAEFIIFRMRQPVSYHGHQCRFGVSIGIAAEDGDAFDPRRMLINADIALYRAKRMGRSRHEFFTEDLQADIVTTKQVADEILNGLERNEFVAHYQLQFDANTLAIAGVEALARWNHPEKGLLTPDAFLSIAEDLNVVSDIDRLVLEQSLHNFDGWVKSGLPIPRISVNVSAKRLRDEELVKGLSLLEIRPGTVSFELVESIFLDETDDVVVQNVDLIKELGIDIEIDDFGTGYASIVSLLKLQPRRLKIDRQLVVPIVESHRQRKVVSSIIEIGKSLGIEVVAEGVETLRHATILNGLGCDVLQGYALSRPMDENSLADFVAKWRKRAAS</sequence>
<feature type="transmembrane region" description="Helical" evidence="5">
    <location>
        <begin position="264"/>
        <end position="284"/>
    </location>
</feature>
<dbReference type="SMART" id="SM00052">
    <property type="entry name" value="EAL"/>
    <property type="match status" value="1"/>
</dbReference>
<dbReference type="SMART" id="SM01079">
    <property type="entry name" value="CHASE"/>
    <property type="match status" value="1"/>
</dbReference>
<dbReference type="Pfam" id="PF00563">
    <property type="entry name" value="EAL"/>
    <property type="match status" value="1"/>
</dbReference>
<dbReference type="Proteomes" id="UP000532373">
    <property type="component" value="Unassembled WGS sequence"/>
</dbReference>
<dbReference type="AlphaFoldDB" id="A0A8E2BG81"/>
<feature type="domain" description="EAL" evidence="7">
    <location>
        <begin position="626"/>
        <end position="877"/>
    </location>
</feature>
<dbReference type="Pfam" id="PF08447">
    <property type="entry name" value="PAS_3"/>
    <property type="match status" value="1"/>
</dbReference>
<dbReference type="GO" id="GO:0007165">
    <property type="term" value="P:signal transduction"/>
    <property type="evidence" value="ECO:0007669"/>
    <property type="project" value="UniProtKB-ARBA"/>
</dbReference>
<dbReference type="GO" id="GO:0016020">
    <property type="term" value="C:membrane"/>
    <property type="evidence" value="ECO:0007669"/>
    <property type="project" value="UniProtKB-SubCell"/>
</dbReference>
<dbReference type="SUPFAM" id="SSF55785">
    <property type="entry name" value="PYP-like sensor domain (PAS domain)"/>
    <property type="match status" value="1"/>
</dbReference>
<dbReference type="InterPro" id="IPR043128">
    <property type="entry name" value="Rev_trsase/Diguanyl_cyclase"/>
</dbReference>
<protein>
    <submittedName>
        <fullName evidence="9">Diguanylate cyclase (GGDEF)-like protein</fullName>
    </submittedName>
</protein>
<dbReference type="InterPro" id="IPR001633">
    <property type="entry name" value="EAL_dom"/>
</dbReference>
<dbReference type="RefSeq" id="WP_184774740.1">
    <property type="nucleotide sequence ID" value="NZ_JACHGI010000034.1"/>
</dbReference>
<dbReference type="SUPFAM" id="SSF55073">
    <property type="entry name" value="Nucleotide cyclase"/>
    <property type="match status" value="1"/>
</dbReference>
<dbReference type="Pfam" id="PF03924">
    <property type="entry name" value="CHASE"/>
    <property type="match status" value="1"/>
</dbReference>
<dbReference type="PROSITE" id="PS50887">
    <property type="entry name" value="GGDEF"/>
    <property type="match status" value="1"/>
</dbReference>
<dbReference type="SMART" id="SM00267">
    <property type="entry name" value="GGDEF"/>
    <property type="match status" value="1"/>
</dbReference>
<evidence type="ECO:0000259" key="7">
    <source>
        <dbReference type="PROSITE" id="PS50883"/>
    </source>
</evidence>
<dbReference type="EMBL" id="JACHGI010000034">
    <property type="protein sequence ID" value="MBB6470529.1"/>
    <property type="molecule type" value="Genomic_DNA"/>
</dbReference>
<organism evidence="9 10">
    <name type="scientific">Aminobacter carboxidus</name>
    <dbReference type="NCBI Taxonomy" id="376165"/>
    <lineage>
        <taxon>Bacteria</taxon>
        <taxon>Pseudomonadati</taxon>
        <taxon>Pseudomonadota</taxon>
        <taxon>Alphaproteobacteria</taxon>
        <taxon>Hyphomicrobiales</taxon>
        <taxon>Phyllobacteriaceae</taxon>
        <taxon>Aminobacter</taxon>
    </lineage>
</organism>
<accession>A0A8E2BG81</accession>
<dbReference type="GO" id="GO:0003824">
    <property type="term" value="F:catalytic activity"/>
    <property type="evidence" value="ECO:0007669"/>
    <property type="project" value="UniProtKB-ARBA"/>
</dbReference>
<comment type="subcellular location">
    <subcellularLocation>
        <location evidence="1">Membrane</location>
    </subcellularLocation>
</comment>
<dbReference type="InterPro" id="IPR029787">
    <property type="entry name" value="Nucleotide_cyclase"/>
</dbReference>
<dbReference type="PANTHER" id="PTHR44757">
    <property type="entry name" value="DIGUANYLATE CYCLASE DGCP"/>
    <property type="match status" value="1"/>
</dbReference>
<evidence type="ECO:0000256" key="1">
    <source>
        <dbReference type="ARBA" id="ARBA00004370"/>
    </source>
</evidence>
<dbReference type="SUPFAM" id="SSF141868">
    <property type="entry name" value="EAL domain-like"/>
    <property type="match status" value="1"/>
</dbReference>
<keyword evidence="3 5" id="KW-1133">Transmembrane helix</keyword>
<evidence type="ECO:0000256" key="2">
    <source>
        <dbReference type="ARBA" id="ARBA00022692"/>
    </source>
</evidence>
<dbReference type="InterPro" id="IPR006189">
    <property type="entry name" value="CHASE_dom"/>
</dbReference>
<feature type="domain" description="GGDEF" evidence="8">
    <location>
        <begin position="484"/>
        <end position="617"/>
    </location>
</feature>
<dbReference type="Pfam" id="PF00990">
    <property type="entry name" value="GGDEF"/>
    <property type="match status" value="1"/>
</dbReference>
<dbReference type="PROSITE" id="PS50839">
    <property type="entry name" value="CHASE"/>
    <property type="match status" value="1"/>
</dbReference>
<evidence type="ECO:0000259" key="6">
    <source>
        <dbReference type="PROSITE" id="PS50839"/>
    </source>
</evidence>
<reference evidence="9 10" key="1">
    <citation type="submission" date="2020-08" db="EMBL/GenBank/DDBJ databases">
        <title>Genomic Encyclopedia of Type Strains, Phase IV (KMG-IV): sequencing the most valuable type-strain genomes for metagenomic binning, comparative biology and taxonomic classification.</title>
        <authorList>
            <person name="Goeker M."/>
        </authorList>
    </citation>
    <scope>NUCLEOTIDE SEQUENCE [LARGE SCALE GENOMIC DNA]</scope>
    <source>
        <strain evidence="9 10">DSM 17454</strain>
    </source>
</reference>
<feature type="domain" description="CHASE" evidence="6">
    <location>
        <begin position="108"/>
        <end position="249"/>
    </location>
</feature>
<dbReference type="InterPro" id="IPR035919">
    <property type="entry name" value="EAL_sf"/>
</dbReference>
<proteinExistence type="predicted"/>
<dbReference type="InterPro" id="IPR000160">
    <property type="entry name" value="GGDEF_dom"/>
</dbReference>
<evidence type="ECO:0000256" key="5">
    <source>
        <dbReference type="SAM" id="Phobius"/>
    </source>
</evidence>
<dbReference type="InterPro" id="IPR000014">
    <property type="entry name" value="PAS"/>
</dbReference>
<evidence type="ECO:0000313" key="10">
    <source>
        <dbReference type="Proteomes" id="UP000532373"/>
    </source>
</evidence>
<dbReference type="Gene3D" id="3.30.450.20">
    <property type="entry name" value="PAS domain"/>
    <property type="match status" value="1"/>
</dbReference>
<dbReference type="PROSITE" id="PS50883">
    <property type="entry name" value="EAL"/>
    <property type="match status" value="1"/>
</dbReference>
<name>A0A8E2BG81_9HYPH</name>
<dbReference type="InterPro" id="IPR035965">
    <property type="entry name" value="PAS-like_dom_sf"/>
</dbReference>
<feature type="transmembrane region" description="Helical" evidence="5">
    <location>
        <begin position="12"/>
        <end position="31"/>
    </location>
</feature>
<dbReference type="Gene3D" id="3.20.20.450">
    <property type="entry name" value="EAL domain"/>
    <property type="match status" value="1"/>
</dbReference>
<dbReference type="InterPro" id="IPR052155">
    <property type="entry name" value="Biofilm_reg_signaling"/>
</dbReference>
<dbReference type="InterPro" id="IPR013655">
    <property type="entry name" value="PAS_fold_3"/>
</dbReference>
<keyword evidence="4 5" id="KW-0472">Membrane</keyword>
<evidence type="ECO:0000256" key="3">
    <source>
        <dbReference type="ARBA" id="ARBA00022989"/>
    </source>
</evidence>
<keyword evidence="2 5" id="KW-0812">Transmembrane</keyword>
<dbReference type="PANTHER" id="PTHR44757:SF2">
    <property type="entry name" value="BIOFILM ARCHITECTURE MAINTENANCE PROTEIN MBAA"/>
    <property type="match status" value="1"/>
</dbReference>
<evidence type="ECO:0000259" key="8">
    <source>
        <dbReference type="PROSITE" id="PS50887"/>
    </source>
</evidence>
<dbReference type="Gene3D" id="3.30.450.350">
    <property type="entry name" value="CHASE domain"/>
    <property type="match status" value="1"/>
</dbReference>
<dbReference type="NCBIfam" id="TIGR00254">
    <property type="entry name" value="GGDEF"/>
    <property type="match status" value="1"/>
</dbReference>
<dbReference type="CDD" id="cd01949">
    <property type="entry name" value="GGDEF"/>
    <property type="match status" value="1"/>
</dbReference>
<dbReference type="SMART" id="SM00091">
    <property type="entry name" value="PAS"/>
    <property type="match status" value="1"/>
</dbReference>
<dbReference type="CDD" id="cd01948">
    <property type="entry name" value="EAL"/>
    <property type="match status" value="1"/>
</dbReference>
<evidence type="ECO:0000256" key="4">
    <source>
        <dbReference type="ARBA" id="ARBA00023136"/>
    </source>
</evidence>
<dbReference type="CDD" id="cd00130">
    <property type="entry name" value="PAS"/>
    <property type="match status" value="1"/>
</dbReference>
<comment type="caution">
    <text evidence="9">The sequence shown here is derived from an EMBL/GenBank/DDBJ whole genome shotgun (WGS) entry which is preliminary data.</text>
</comment>
<gene>
    <name evidence="9" type="ORF">HNQ96_006428</name>
</gene>
<dbReference type="Gene3D" id="3.30.70.270">
    <property type="match status" value="1"/>
</dbReference>
<evidence type="ECO:0000313" key="9">
    <source>
        <dbReference type="EMBL" id="MBB6470529.1"/>
    </source>
</evidence>